<comment type="caution">
    <text evidence="1">The sequence shown here is derived from an EMBL/GenBank/DDBJ whole genome shotgun (WGS) entry which is preliminary data.</text>
</comment>
<dbReference type="EMBL" id="JAATTO010000050">
    <property type="protein sequence ID" value="MBC9982427.1"/>
    <property type="molecule type" value="Genomic_DNA"/>
</dbReference>
<keyword evidence="2" id="KW-1185">Reference proteome</keyword>
<proteinExistence type="predicted"/>
<accession>A0ABR7UG04</accession>
<dbReference type="Proteomes" id="UP000639516">
    <property type="component" value="Unassembled WGS sequence"/>
</dbReference>
<sequence>MIAATLWHRTQNFLRCKHQASSSKHFADLLRRIVTTMARKRAPLPRFESILLRFACVTVLRARISPSSMR</sequence>
<protein>
    <submittedName>
        <fullName evidence="1">Uncharacterized protein</fullName>
    </submittedName>
</protein>
<evidence type="ECO:0000313" key="1">
    <source>
        <dbReference type="EMBL" id="MBC9982427.1"/>
    </source>
</evidence>
<gene>
    <name evidence="1" type="ORF">HA482_29905</name>
</gene>
<evidence type="ECO:0000313" key="2">
    <source>
        <dbReference type="Proteomes" id="UP000639516"/>
    </source>
</evidence>
<reference evidence="1 2" key="1">
    <citation type="journal article" date="2020" name="Arch. Microbiol.">
        <title>Bradyrhizobium campsiandrae sp. nov., a nitrogen-fixing bacterial strain isolated from a native leguminous tree from the Amazon adapted to flooded conditions.</title>
        <authorList>
            <person name="Cabral Michel D."/>
            <person name="Martins da Costa E."/>
            <person name="Azarias Guimaraes A."/>
            <person name="Soares de Carvalho T."/>
            <person name="Santos de Castro Caputo P."/>
            <person name="Willems A."/>
            <person name="de Souza Moreira F.M."/>
        </authorList>
    </citation>
    <scope>NUCLEOTIDE SEQUENCE [LARGE SCALE GENOMIC DNA]</scope>
    <source>
        <strain evidence="2">INPA 384B</strain>
    </source>
</reference>
<dbReference type="RefSeq" id="WP_188099920.1">
    <property type="nucleotide sequence ID" value="NZ_JAANIH010000015.1"/>
</dbReference>
<organism evidence="1 2">
    <name type="scientific">Bradyrhizobium campsiandrae</name>
    <dbReference type="NCBI Taxonomy" id="1729892"/>
    <lineage>
        <taxon>Bacteria</taxon>
        <taxon>Pseudomonadati</taxon>
        <taxon>Pseudomonadota</taxon>
        <taxon>Alphaproteobacteria</taxon>
        <taxon>Hyphomicrobiales</taxon>
        <taxon>Nitrobacteraceae</taxon>
        <taxon>Bradyrhizobium</taxon>
    </lineage>
</organism>
<name>A0ABR7UG04_9BRAD</name>